<keyword evidence="1" id="KW-0472">Membrane</keyword>
<proteinExistence type="predicted"/>
<evidence type="ECO:0000313" key="3">
    <source>
        <dbReference type="Proteomes" id="UP000785679"/>
    </source>
</evidence>
<keyword evidence="3" id="KW-1185">Reference proteome</keyword>
<keyword evidence="1" id="KW-0812">Transmembrane</keyword>
<name>A0A8J8NAU8_HALGN</name>
<gene>
    <name evidence="2" type="ORF">FGO68_gene17141</name>
</gene>
<keyword evidence="1" id="KW-1133">Transmembrane helix</keyword>
<sequence>MMMQADQKDFLGIYKYYLHYISYFYYLEQFLITQFKEVICPKQPQNFLKFYTIAELKIHWLGCIKKLSSRAGLWFFISCPKHLSSLAGVQTGKRKMKAFMRINIYRYYRIKVPLSICRRGHQMRKISWNLEHLLEFLRFILQKPRRTTEVELFQRSTYPIRLKLPGKTSLKQVSMSMQRFWKGMRCRLQRIWMWNGILFFLMDGRTWYMRYSS</sequence>
<dbReference type="EMBL" id="RRYP01029771">
    <property type="protein sequence ID" value="TNV71488.1"/>
    <property type="molecule type" value="Genomic_DNA"/>
</dbReference>
<comment type="caution">
    <text evidence="2">The sequence shown here is derived from an EMBL/GenBank/DDBJ whole genome shotgun (WGS) entry which is preliminary data.</text>
</comment>
<organism evidence="2 3">
    <name type="scientific">Halteria grandinella</name>
    <dbReference type="NCBI Taxonomy" id="5974"/>
    <lineage>
        <taxon>Eukaryota</taxon>
        <taxon>Sar</taxon>
        <taxon>Alveolata</taxon>
        <taxon>Ciliophora</taxon>
        <taxon>Intramacronucleata</taxon>
        <taxon>Spirotrichea</taxon>
        <taxon>Stichotrichia</taxon>
        <taxon>Sporadotrichida</taxon>
        <taxon>Halteriidae</taxon>
        <taxon>Halteria</taxon>
    </lineage>
</organism>
<evidence type="ECO:0000256" key="1">
    <source>
        <dbReference type="SAM" id="Phobius"/>
    </source>
</evidence>
<accession>A0A8J8NAU8</accession>
<dbReference type="Proteomes" id="UP000785679">
    <property type="component" value="Unassembled WGS sequence"/>
</dbReference>
<feature type="transmembrane region" description="Helical" evidence="1">
    <location>
        <begin position="191"/>
        <end position="208"/>
    </location>
</feature>
<evidence type="ECO:0000313" key="2">
    <source>
        <dbReference type="EMBL" id="TNV71488.1"/>
    </source>
</evidence>
<protein>
    <submittedName>
        <fullName evidence="2">Uncharacterized protein</fullName>
    </submittedName>
</protein>
<reference evidence="2" key="1">
    <citation type="submission" date="2019-06" db="EMBL/GenBank/DDBJ databases">
        <authorList>
            <person name="Zheng W."/>
        </authorList>
    </citation>
    <scope>NUCLEOTIDE SEQUENCE</scope>
    <source>
        <strain evidence="2">QDHG01</strain>
    </source>
</reference>
<dbReference type="AlphaFoldDB" id="A0A8J8NAU8"/>